<evidence type="ECO:0000256" key="2">
    <source>
        <dbReference type="ARBA" id="ARBA00006574"/>
    </source>
</evidence>
<proteinExistence type="inferred from homology"/>
<comment type="caution">
    <text evidence="9">The sequence shown here is derived from an EMBL/GenBank/DDBJ whole genome shotgun (WGS) entry which is preliminary data.</text>
</comment>
<accession>A0AAD6VXR9</accession>
<dbReference type="PANTHER" id="PTHR31942">
    <property type="entry name" value="MLO-LIKE PROTEIN 1"/>
    <property type="match status" value="1"/>
</dbReference>
<dbReference type="EMBL" id="JAQIZT010000007">
    <property type="protein sequence ID" value="KAJ6991695.1"/>
    <property type="molecule type" value="Genomic_DNA"/>
</dbReference>
<evidence type="ECO:0000256" key="8">
    <source>
        <dbReference type="SAM" id="Phobius"/>
    </source>
</evidence>
<keyword evidence="6 8" id="KW-0472">Membrane</keyword>
<dbReference type="GO" id="GO:0016020">
    <property type="term" value="C:membrane"/>
    <property type="evidence" value="ECO:0007669"/>
    <property type="project" value="UniProtKB-SubCell"/>
</dbReference>
<evidence type="ECO:0000256" key="6">
    <source>
        <dbReference type="ARBA" id="ARBA00023136"/>
    </source>
</evidence>
<dbReference type="AlphaFoldDB" id="A0AAD6VXR9"/>
<sequence length="60" mass="7125">MEMAREIQDKTAVVKGVPVVEPSNKYFWFNRPDIILFFIHFTLFQVIFTLNNLSRLGVFF</sequence>
<evidence type="ECO:0000256" key="1">
    <source>
        <dbReference type="ARBA" id="ARBA00004141"/>
    </source>
</evidence>
<dbReference type="GO" id="GO:0006952">
    <property type="term" value="P:defense response"/>
    <property type="evidence" value="ECO:0007669"/>
    <property type="project" value="UniProtKB-KW"/>
</dbReference>
<keyword evidence="10" id="KW-1185">Reference proteome</keyword>
<dbReference type="Proteomes" id="UP001164929">
    <property type="component" value="Chromosome 7"/>
</dbReference>
<evidence type="ECO:0000256" key="7">
    <source>
        <dbReference type="ARBA" id="ARBA00023265"/>
    </source>
</evidence>
<dbReference type="InterPro" id="IPR004326">
    <property type="entry name" value="Mlo"/>
</dbReference>
<keyword evidence="7" id="KW-0568">Pathogenesis-related protein</keyword>
<evidence type="ECO:0000256" key="5">
    <source>
        <dbReference type="ARBA" id="ARBA00022989"/>
    </source>
</evidence>
<comment type="similarity">
    <text evidence="2">Belongs to the MLO family.</text>
</comment>
<evidence type="ECO:0000256" key="3">
    <source>
        <dbReference type="ARBA" id="ARBA00022692"/>
    </source>
</evidence>
<keyword evidence="5 8" id="KW-1133">Transmembrane helix</keyword>
<organism evidence="9 10">
    <name type="scientific">Populus alba x Populus x berolinensis</name>
    <dbReference type="NCBI Taxonomy" id="444605"/>
    <lineage>
        <taxon>Eukaryota</taxon>
        <taxon>Viridiplantae</taxon>
        <taxon>Streptophyta</taxon>
        <taxon>Embryophyta</taxon>
        <taxon>Tracheophyta</taxon>
        <taxon>Spermatophyta</taxon>
        <taxon>Magnoliopsida</taxon>
        <taxon>eudicotyledons</taxon>
        <taxon>Gunneridae</taxon>
        <taxon>Pentapetalae</taxon>
        <taxon>rosids</taxon>
        <taxon>fabids</taxon>
        <taxon>Malpighiales</taxon>
        <taxon>Salicaceae</taxon>
        <taxon>Saliceae</taxon>
        <taxon>Populus</taxon>
    </lineage>
</organism>
<comment type="subcellular location">
    <subcellularLocation>
        <location evidence="1">Membrane</location>
        <topology evidence="1">Multi-pass membrane protein</topology>
    </subcellularLocation>
</comment>
<feature type="transmembrane region" description="Helical" evidence="8">
    <location>
        <begin position="34"/>
        <end position="53"/>
    </location>
</feature>
<dbReference type="Pfam" id="PF03094">
    <property type="entry name" value="Mlo"/>
    <property type="match status" value="1"/>
</dbReference>
<name>A0AAD6VXR9_9ROSI</name>
<evidence type="ECO:0000313" key="10">
    <source>
        <dbReference type="Proteomes" id="UP001164929"/>
    </source>
</evidence>
<reference evidence="9" key="1">
    <citation type="journal article" date="2023" name="Mol. Ecol. Resour.">
        <title>Chromosome-level genome assembly of a triploid poplar Populus alba 'Berolinensis'.</title>
        <authorList>
            <person name="Chen S."/>
            <person name="Yu Y."/>
            <person name="Wang X."/>
            <person name="Wang S."/>
            <person name="Zhang T."/>
            <person name="Zhou Y."/>
            <person name="He R."/>
            <person name="Meng N."/>
            <person name="Wang Y."/>
            <person name="Liu W."/>
            <person name="Liu Z."/>
            <person name="Liu J."/>
            <person name="Guo Q."/>
            <person name="Huang H."/>
            <person name="Sederoff R.R."/>
            <person name="Wang G."/>
            <person name="Qu G."/>
            <person name="Chen S."/>
        </authorList>
    </citation>
    <scope>NUCLEOTIDE SEQUENCE</scope>
    <source>
        <strain evidence="9">SC-2020</strain>
    </source>
</reference>
<gene>
    <name evidence="9" type="ORF">NC653_019765</name>
</gene>
<evidence type="ECO:0000313" key="9">
    <source>
        <dbReference type="EMBL" id="KAJ6991695.1"/>
    </source>
</evidence>
<keyword evidence="3 8" id="KW-0812">Transmembrane</keyword>
<dbReference type="PANTHER" id="PTHR31942:SF117">
    <property type="entry name" value="MLO-LIKE PROTEIN"/>
    <property type="match status" value="1"/>
</dbReference>
<keyword evidence="4" id="KW-0611">Plant defense</keyword>
<protein>
    <submittedName>
        <fullName evidence="9">Uncharacterized protein</fullName>
    </submittedName>
</protein>
<evidence type="ECO:0000256" key="4">
    <source>
        <dbReference type="ARBA" id="ARBA00022821"/>
    </source>
</evidence>